<evidence type="ECO:0000313" key="6">
    <source>
        <dbReference type="EMBL" id="MCD7448522.1"/>
    </source>
</evidence>
<evidence type="ECO:0000256" key="2">
    <source>
        <dbReference type="ARBA" id="ARBA00021006"/>
    </source>
</evidence>
<organism evidence="6 7">
    <name type="scientific">Datura stramonium</name>
    <name type="common">Jimsonweed</name>
    <name type="synonym">Common thornapple</name>
    <dbReference type="NCBI Taxonomy" id="4076"/>
    <lineage>
        <taxon>Eukaryota</taxon>
        <taxon>Viridiplantae</taxon>
        <taxon>Streptophyta</taxon>
        <taxon>Embryophyta</taxon>
        <taxon>Tracheophyta</taxon>
        <taxon>Spermatophyta</taxon>
        <taxon>Magnoliopsida</taxon>
        <taxon>eudicotyledons</taxon>
        <taxon>Gunneridae</taxon>
        <taxon>Pentapetalae</taxon>
        <taxon>asterids</taxon>
        <taxon>lamiids</taxon>
        <taxon>Solanales</taxon>
        <taxon>Solanaceae</taxon>
        <taxon>Solanoideae</taxon>
        <taxon>Datureae</taxon>
        <taxon>Datura</taxon>
    </lineage>
</organism>
<dbReference type="EMBL" id="JACEIK010000065">
    <property type="protein sequence ID" value="MCD7448522.1"/>
    <property type="molecule type" value="Genomic_DNA"/>
</dbReference>
<feature type="transmembrane region" description="Helical" evidence="5">
    <location>
        <begin position="39"/>
        <end position="60"/>
    </location>
</feature>
<evidence type="ECO:0000313" key="7">
    <source>
        <dbReference type="Proteomes" id="UP000823775"/>
    </source>
</evidence>
<dbReference type="PANTHER" id="PTHR43507">
    <property type="entry name" value="NADH-UBIQUINONE OXIDOREDUCTASE CHAIN 4"/>
    <property type="match status" value="1"/>
</dbReference>
<evidence type="ECO:0000256" key="3">
    <source>
        <dbReference type="ARBA" id="ARBA00023075"/>
    </source>
</evidence>
<sequence>MPNLSTIFFSSSLANMSSPGTSSFNGEFLILVRAFQRNSLVATLAALGMIFGAAYSLWLYNRAVSRNLKPDFLHKFSYPNGREVSIFIPFLVGGATSTRRFIINMMIGMETRSTTGVLVVQDNQTMNNSNVSMRLFGSTGEPDARGDGIWDGGLPLWLRVGAAIAYGYSNERAPTERKVRITSTPPAKQTAGAAGKFLARRPKISLVLDKYVELFEGPWMESQSIFSRIPYHDTHGDLSIDKSEGPPLNKFLKSNKNERVSMATATTTGASKCLDYKGTTESLFLGPVIGRCKPRKPLVLRGNALQSEVLRLREEMFLVDARLGTPRICMQDEPTRVPINRATRFENLVGFLDLVAGESLIKEQILERFFIDLVASESLIKERAAARVSGDRVDVVSRKLGFDGICRADPMGFSGGVAPGASACYLRIAPWISSEMFDASWGFFGNREVTG</sequence>
<evidence type="ECO:0000256" key="1">
    <source>
        <dbReference type="ARBA" id="ARBA00012944"/>
    </source>
</evidence>
<dbReference type="PANTHER" id="PTHR43507:SF1">
    <property type="entry name" value="NADH-UBIQUINONE OXIDOREDUCTASE CHAIN 4"/>
    <property type="match status" value="1"/>
</dbReference>
<keyword evidence="5" id="KW-0812">Transmembrane</keyword>
<keyword evidence="7" id="KW-1185">Reference proteome</keyword>
<protein>
    <recommendedName>
        <fullName evidence="2">NADH-ubiquinone oxidoreductase chain 4</fullName>
        <ecNumber evidence="1">7.1.1.2</ecNumber>
    </recommendedName>
    <alternativeName>
        <fullName evidence="4">NADH dehydrogenase subunit 4</fullName>
    </alternativeName>
</protein>
<gene>
    <name evidence="6" type="ORF">HAX54_043452</name>
</gene>
<reference evidence="6 7" key="1">
    <citation type="journal article" date="2021" name="BMC Genomics">
        <title>Datura genome reveals duplications of psychoactive alkaloid biosynthetic genes and high mutation rate following tissue culture.</title>
        <authorList>
            <person name="Rajewski A."/>
            <person name="Carter-House D."/>
            <person name="Stajich J."/>
            <person name="Litt A."/>
        </authorList>
    </citation>
    <scope>NUCLEOTIDE SEQUENCE [LARGE SCALE GENOMIC DNA]</scope>
    <source>
        <strain evidence="6">AR-01</strain>
    </source>
</reference>
<dbReference type="EC" id="7.1.1.2" evidence="1"/>
<comment type="caution">
    <text evidence="6">The sequence shown here is derived from an EMBL/GenBank/DDBJ whole genome shotgun (WGS) entry which is preliminary data.</text>
</comment>
<keyword evidence="3" id="KW-0830">Ubiquinone</keyword>
<evidence type="ECO:0000256" key="4">
    <source>
        <dbReference type="ARBA" id="ARBA00031025"/>
    </source>
</evidence>
<keyword evidence="5" id="KW-0472">Membrane</keyword>
<accession>A0ABS8RPI9</accession>
<dbReference type="InterPro" id="IPR003918">
    <property type="entry name" value="NADH_UbQ_OxRdtase"/>
</dbReference>
<dbReference type="Proteomes" id="UP000823775">
    <property type="component" value="Unassembled WGS sequence"/>
</dbReference>
<keyword evidence="5" id="KW-1133">Transmembrane helix</keyword>
<proteinExistence type="predicted"/>
<name>A0ABS8RPI9_DATST</name>
<evidence type="ECO:0000256" key="5">
    <source>
        <dbReference type="SAM" id="Phobius"/>
    </source>
</evidence>